<organism evidence="1 2">
    <name type="scientific">Hamiltosporidium tvaerminnensis</name>
    <dbReference type="NCBI Taxonomy" id="1176355"/>
    <lineage>
        <taxon>Eukaryota</taxon>
        <taxon>Fungi</taxon>
        <taxon>Fungi incertae sedis</taxon>
        <taxon>Microsporidia</taxon>
        <taxon>Dubosqiidae</taxon>
        <taxon>Hamiltosporidium</taxon>
    </lineage>
</organism>
<evidence type="ECO:0000313" key="1">
    <source>
        <dbReference type="EMBL" id="TBU04365.1"/>
    </source>
</evidence>
<sequence>MFKLKNLEILLLINCAFERISRLDLINIEVLKLKEFSLNGISYSFWENYDILRKLDCLENLTLSYIPIKQAYFSKLNIMCNLSLKILCSDDYFWSLLIYRELRNLKYWKICTFAIVNFKVVISII</sequence>
<evidence type="ECO:0000313" key="2">
    <source>
        <dbReference type="Proteomes" id="UP000292362"/>
    </source>
</evidence>
<dbReference type="Proteomes" id="UP000292362">
    <property type="component" value="Unassembled WGS sequence"/>
</dbReference>
<name>A0A4Q9LAM9_9MICR</name>
<dbReference type="EMBL" id="PITJ01000145">
    <property type="protein sequence ID" value="TBU04365.1"/>
    <property type="molecule type" value="Genomic_DNA"/>
</dbReference>
<dbReference type="AlphaFoldDB" id="A0A4Q9LAM9"/>
<reference evidence="1 2" key="1">
    <citation type="submission" date="2017-12" db="EMBL/GenBank/DDBJ databases">
        <authorList>
            <person name="Pombert J.-F."/>
            <person name="Haag K.L."/>
            <person name="Ebert D."/>
        </authorList>
    </citation>
    <scope>NUCLEOTIDE SEQUENCE [LARGE SCALE GENOMIC DNA]</scope>
    <source>
        <strain evidence="1">FI-OER-3-3</strain>
    </source>
</reference>
<gene>
    <name evidence="1" type="ORF">CWI37_0145p0010</name>
</gene>
<protein>
    <submittedName>
        <fullName evidence="1">Uncharacterized protein</fullName>
    </submittedName>
</protein>
<comment type="caution">
    <text evidence="1">The sequence shown here is derived from an EMBL/GenBank/DDBJ whole genome shotgun (WGS) entry which is preliminary data.</text>
</comment>
<dbReference type="SUPFAM" id="SSF52058">
    <property type="entry name" value="L domain-like"/>
    <property type="match status" value="1"/>
</dbReference>
<accession>A0A4Q9LAM9</accession>
<proteinExistence type="predicted"/>
<dbReference type="VEuPathDB" id="MicrosporidiaDB:CWI37_0145p0010"/>